<gene>
    <name evidence="1" type="ORF">AB8S08_11405</name>
</gene>
<dbReference type="RefSeq" id="WP_369742819.1">
    <property type="nucleotide sequence ID" value="NZ_CP165718.1"/>
</dbReference>
<dbReference type="Pfam" id="PF05973">
    <property type="entry name" value="Gp49"/>
    <property type="match status" value="1"/>
</dbReference>
<proteinExistence type="predicted"/>
<dbReference type="InterPro" id="IPR009241">
    <property type="entry name" value="HigB-like"/>
</dbReference>
<accession>A0AB39X8D6</accession>
<dbReference type="EMBL" id="CP165718">
    <property type="protein sequence ID" value="XDV09352.1"/>
    <property type="molecule type" value="Genomic_DNA"/>
</dbReference>
<reference evidence="1" key="1">
    <citation type="submission" date="2024-07" db="EMBL/GenBank/DDBJ databases">
        <title>Whole genome sequence of bacterial strains from algal surface.</title>
        <authorList>
            <person name="Kumar P."/>
        </authorList>
    </citation>
    <scope>NUCLEOTIDE SEQUENCE</scope>
    <source>
        <strain evidence="1">PP-1MA</strain>
    </source>
</reference>
<evidence type="ECO:0000313" key="1">
    <source>
        <dbReference type="EMBL" id="XDV09352.1"/>
    </source>
</evidence>
<protein>
    <submittedName>
        <fullName evidence="1">Type II toxin-antitoxin system RelE/ParE family toxin</fullName>
    </submittedName>
</protein>
<dbReference type="AlphaFoldDB" id="A0AB39X8D6"/>
<sequence>MSWTITFYSGVEEDLLSLPPKIQARMIRLLELMETHGPNLGPPHTKSIGNGLFELRAAS</sequence>
<name>A0AB39X8D6_9GAMM</name>
<organism evidence="1">
    <name type="scientific">Pseudidiomarina sp. PP-1MA</name>
    <dbReference type="NCBI Taxonomy" id="3237706"/>
    <lineage>
        <taxon>Bacteria</taxon>
        <taxon>Pseudomonadati</taxon>
        <taxon>Pseudomonadota</taxon>
        <taxon>Gammaproteobacteria</taxon>
        <taxon>Alteromonadales</taxon>
        <taxon>Idiomarinaceae</taxon>
        <taxon>Pseudidiomarina</taxon>
    </lineage>
</organism>